<dbReference type="InterPro" id="IPR050682">
    <property type="entry name" value="ModA/WtpA"/>
</dbReference>
<dbReference type="PIRSF" id="PIRSF004846">
    <property type="entry name" value="ModA"/>
    <property type="match status" value="1"/>
</dbReference>
<dbReference type="PROSITE" id="PS51257">
    <property type="entry name" value="PROKAR_LIPOPROTEIN"/>
    <property type="match status" value="1"/>
</dbReference>
<evidence type="ECO:0000256" key="4">
    <source>
        <dbReference type="SAM" id="SignalP"/>
    </source>
</evidence>
<comment type="similarity">
    <text evidence="1">Belongs to the bacterial solute-binding protein ModA family.</text>
</comment>
<protein>
    <submittedName>
        <fullName evidence="5">Molybdate-binding protein</fullName>
    </submittedName>
</protein>
<dbReference type="Proteomes" id="UP000597761">
    <property type="component" value="Unassembled WGS sequence"/>
</dbReference>
<dbReference type="PANTHER" id="PTHR30632">
    <property type="entry name" value="MOLYBDATE-BINDING PERIPLASMIC PROTEIN"/>
    <property type="match status" value="1"/>
</dbReference>
<accession>A0ABQ1NLU1</accession>
<comment type="caution">
    <text evidence="5">The sequence shown here is derived from an EMBL/GenBank/DDBJ whole genome shotgun (WGS) entry which is preliminary data.</text>
</comment>
<dbReference type="PANTHER" id="PTHR30632:SF0">
    <property type="entry name" value="SULFATE-BINDING PROTEIN"/>
    <property type="match status" value="1"/>
</dbReference>
<evidence type="ECO:0000313" key="5">
    <source>
        <dbReference type="EMBL" id="GGC78387.1"/>
    </source>
</evidence>
<feature type="signal peptide" evidence="4">
    <location>
        <begin position="1"/>
        <end position="28"/>
    </location>
</feature>
<sequence>MTPRPARAVVLPVRALSVAAALLLTACAATTGGTGPAGSGTGQSTGQQTITVFAAASLTDVGPQLADAYRASHPGVEVRFNLAGSQALVSQLIAGADADVLLTADQESLQPLTGTDILAGDPTVVAVNHLVLAVDPSAGITSLADLERDGVRTAICAADVPCGRVSREVLSKEKVTPSATTEEENVRGALTKLTSGQVQAALVYRTDATSAGDKVRVIDLPDAGGNPYPVALTKDGAARPAAAEFEAWLTGPEARAVFARAGFDASS</sequence>
<evidence type="ECO:0000256" key="2">
    <source>
        <dbReference type="ARBA" id="ARBA00022723"/>
    </source>
</evidence>
<evidence type="ECO:0000313" key="6">
    <source>
        <dbReference type="Proteomes" id="UP000597761"/>
    </source>
</evidence>
<keyword evidence="3 4" id="KW-0732">Signal</keyword>
<evidence type="ECO:0000256" key="1">
    <source>
        <dbReference type="ARBA" id="ARBA00009175"/>
    </source>
</evidence>
<reference evidence="6" key="1">
    <citation type="journal article" date="2019" name="Int. J. Syst. Evol. Microbiol.">
        <title>The Global Catalogue of Microorganisms (GCM) 10K type strain sequencing project: providing services to taxonomists for standard genome sequencing and annotation.</title>
        <authorList>
            <consortium name="The Broad Institute Genomics Platform"/>
            <consortium name="The Broad Institute Genome Sequencing Center for Infectious Disease"/>
            <person name="Wu L."/>
            <person name="Ma J."/>
        </authorList>
    </citation>
    <scope>NUCLEOTIDE SEQUENCE [LARGE SCALE GENOMIC DNA]</scope>
    <source>
        <strain evidence="6">CGMCC 1.15480</strain>
    </source>
</reference>
<dbReference type="EMBL" id="BMJI01000001">
    <property type="protein sequence ID" value="GGC78387.1"/>
    <property type="molecule type" value="Genomic_DNA"/>
</dbReference>
<dbReference type="NCBIfam" id="TIGR01256">
    <property type="entry name" value="modA"/>
    <property type="match status" value="1"/>
</dbReference>
<organism evidence="5 6">
    <name type="scientific">Tersicoccus solisilvae</name>
    <dbReference type="NCBI Taxonomy" id="1882339"/>
    <lineage>
        <taxon>Bacteria</taxon>
        <taxon>Bacillati</taxon>
        <taxon>Actinomycetota</taxon>
        <taxon>Actinomycetes</taxon>
        <taxon>Micrococcales</taxon>
        <taxon>Micrococcaceae</taxon>
        <taxon>Tersicoccus</taxon>
    </lineage>
</organism>
<dbReference type="Gene3D" id="3.40.190.10">
    <property type="entry name" value="Periplasmic binding protein-like II"/>
    <property type="match status" value="2"/>
</dbReference>
<dbReference type="SUPFAM" id="SSF53850">
    <property type="entry name" value="Periplasmic binding protein-like II"/>
    <property type="match status" value="1"/>
</dbReference>
<proteinExistence type="inferred from homology"/>
<evidence type="ECO:0000256" key="3">
    <source>
        <dbReference type="ARBA" id="ARBA00022729"/>
    </source>
</evidence>
<dbReference type="InterPro" id="IPR005950">
    <property type="entry name" value="ModA"/>
</dbReference>
<dbReference type="Pfam" id="PF13531">
    <property type="entry name" value="SBP_bac_11"/>
    <property type="match status" value="1"/>
</dbReference>
<gene>
    <name evidence="5" type="primary">modA</name>
    <name evidence="5" type="ORF">GCM10011512_01190</name>
</gene>
<keyword evidence="6" id="KW-1185">Reference proteome</keyword>
<feature type="chain" id="PRO_5047163430" evidence="4">
    <location>
        <begin position="29"/>
        <end position="267"/>
    </location>
</feature>
<name>A0ABQ1NLU1_9MICC</name>
<keyword evidence="2" id="KW-0479">Metal-binding</keyword>
<dbReference type="RefSeq" id="WP_188664751.1">
    <property type="nucleotide sequence ID" value="NZ_BMJI01000001.1"/>
</dbReference>